<evidence type="ECO:0000313" key="2">
    <source>
        <dbReference type="EMBL" id="MBB3808986.1"/>
    </source>
</evidence>
<dbReference type="PANTHER" id="PTHR37953:SF1">
    <property type="entry name" value="UPF0127 PROTEIN MJ1496"/>
    <property type="match status" value="1"/>
</dbReference>
<evidence type="ECO:0008006" key="4">
    <source>
        <dbReference type="Google" id="ProtNLM"/>
    </source>
</evidence>
<evidence type="ECO:0000313" key="3">
    <source>
        <dbReference type="Proteomes" id="UP000537592"/>
    </source>
</evidence>
<feature type="chain" id="PRO_5030618555" description="DUF192 domain-containing protein" evidence="1">
    <location>
        <begin position="22"/>
        <end position="159"/>
    </location>
</feature>
<accession>A0A7W6EFT6</accession>
<keyword evidence="1" id="KW-0732">Signal</keyword>
<gene>
    <name evidence="2" type="ORF">FHS81_001056</name>
</gene>
<dbReference type="PANTHER" id="PTHR37953">
    <property type="entry name" value="UPF0127 PROTEIN MJ1496"/>
    <property type="match status" value="1"/>
</dbReference>
<protein>
    <recommendedName>
        <fullName evidence="4">DUF192 domain-containing protein</fullName>
    </recommendedName>
</protein>
<dbReference type="Pfam" id="PF02643">
    <property type="entry name" value="DUF192"/>
    <property type="match status" value="1"/>
</dbReference>
<dbReference type="AlphaFoldDB" id="A0A7W6EFT6"/>
<dbReference type="Gene3D" id="2.60.120.1140">
    <property type="entry name" value="Protein of unknown function DUF192"/>
    <property type="match status" value="1"/>
</dbReference>
<sequence>MNMSRRRFGAFWLAASLAAFAGFHSQQVAATGLATETLTVNTASGQHKFEVEIARTEEEQARGLMHRRYLPPDRGMIFDYADVRPVSMWMENTFISLDILFVGPDSKIIRIAERAEPLSRRFIPSGGPVRAVIELNAGTASRIGAKVGDKVDISFIDRK</sequence>
<dbReference type="InterPro" id="IPR038695">
    <property type="entry name" value="Saro_0823-like_sf"/>
</dbReference>
<dbReference type="Proteomes" id="UP000537592">
    <property type="component" value="Unassembled WGS sequence"/>
</dbReference>
<dbReference type="InterPro" id="IPR003795">
    <property type="entry name" value="DUF192"/>
</dbReference>
<reference evidence="2 3" key="1">
    <citation type="submission" date="2020-08" db="EMBL/GenBank/DDBJ databases">
        <title>Genomic Encyclopedia of Type Strains, Phase IV (KMG-IV): sequencing the most valuable type-strain genomes for metagenomic binning, comparative biology and taxonomic classification.</title>
        <authorList>
            <person name="Goeker M."/>
        </authorList>
    </citation>
    <scope>NUCLEOTIDE SEQUENCE [LARGE SCALE GENOMIC DNA]</scope>
    <source>
        <strain evidence="2 3">DSM 28760</strain>
    </source>
</reference>
<keyword evidence="3" id="KW-1185">Reference proteome</keyword>
<organism evidence="2 3">
    <name type="scientific">Pseudochelatococcus contaminans</name>
    <dbReference type="NCBI Taxonomy" id="1538103"/>
    <lineage>
        <taxon>Bacteria</taxon>
        <taxon>Pseudomonadati</taxon>
        <taxon>Pseudomonadota</taxon>
        <taxon>Alphaproteobacteria</taxon>
        <taxon>Hyphomicrobiales</taxon>
        <taxon>Chelatococcaceae</taxon>
        <taxon>Pseudochelatococcus</taxon>
    </lineage>
</organism>
<evidence type="ECO:0000256" key="1">
    <source>
        <dbReference type="SAM" id="SignalP"/>
    </source>
</evidence>
<feature type="signal peptide" evidence="1">
    <location>
        <begin position="1"/>
        <end position="21"/>
    </location>
</feature>
<proteinExistence type="predicted"/>
<comment type="caution">
    <text evidence="2">The sequence shown here is derived from an EMBL/GenBank/DDBJ whole genome shotgun (WGS) entry which is preliminary data.</text>
</comment>
<dbReference type="EMBL" id="JACICC010000002">
    <property type="protein sequence ID" value="MBB3808986.1"/>
    <property type="molecule type" value="Genomic_DNA"/>
</dbReference>
<name>A0A7W6EFT6_9HYPH</name>